<dbReference type="OrthoDB" id="4503926at2759"/>
<name>A0A1L9U1G0_ASPBC</name>
<sequence length="159" mass="17971">MRMNDEDFRELGKELGHLGRGIYYIWNAFATDDGLSDPYAYGEKLTGWSLLYNRNKDLVFLHTSGYWSGHVLKKWPAPGIGWVELAGKVTEKHDSHSCPNGPKCCFLTERIAVKSRDSDHRFMVFSGGSGVNDTPRESAKGDTEFRKYCNLSQLSSLKT</sequence>
<dbReference type="RefSeq" id="XP_067472758.1">
    <property type="nucleotide sequence ID" value="XM_067621596.1"/>
</dbReference>
<proteinExistence type="predicted"/>
<dbReference type="Proteomes" id="UP000184499">
    <property type="component" value="Unassembled WGS sequence"/>
</dbReference>
<keyword evidence="2" id="KW-1185">Reference proteome</keyword>
<dbReference type="VEuPathDB" id="FungiDB:ASPBRDRAFT_201758"/>
<organism evidence="1 2">
    <name type="scientific">Aspergillus brasiliensis (strain CBS 101740 / IMI 381727 / IBT 21946)</name>
    <dbReference type="NCBI Taxonomy" id="767769"/>
    <lineage>
        <taxon>Eukaryota</taxon>
        <taxon>Fungi</taxon>
        <taxon>Dikarya</taxon>
        <taxon>Ascomycota</taxon>
        <taxon>Pezizomycotina</taxon>
        <taxon>Eurotiomycetes</taxon>
        <taxon>Eurotiomycetidae</taxon>
        <taxon>Eurotiales</taxon>
        <taxon>Aspergillaceae</taxon>
        <taxon>Aspergillus</taxon>
        <taxon>Aspergillus subgen. Circumdati</taxon>
    </lineage>
</organism>
<gene>
    <name evidence="1" type="ORF">ASPBRDRAFT_201758</name>
</gene>
<protein>
    <submittedName>
        <fullName evidence="1">Uncharacterized protein</fullName>
    </submittedName>
</protein>
<dbReference type="OMA" id="ENYNSAY"/>
<accession>A0A1L9U1G0</accession>
<dbReference type="AlphaFoldDB" id="A0A1L9U1G0"/>
<evidence type="ECO:0000313" key="1">
    <source>
        <dbReference type="EMBL" id="OJJ65507.1"/>
    </source>
</evidence>
<dbReference type="EMBL" id="KV878728">
    <property type="protein sequence ID" value="OJJ65507.1"/>
    <property type="molecule type" value="Genomic_DNA"/>
</dbReference>
<evidence type="ECO:0000313" key="2">
    <source>
        <dbReference type="Proteomes" id="UP000184499"/>
    </source>
</evidence>
<reference evidence="2" key="1">
    <citation type="journal article" date="2017" name="Genome Biol.">
        <title>Comparative genomics reveals high biological diversity and specific adaptations in the industrially and medically important fungal genus Aspergillus.</title>
        <authorList>
            <person name="de Vries R.P."/>
            <person name="Riley R."/>
            <person name="Wiebenga A."/>
            <person name="Aguilar-Osorio G."/>
            <person name="Amillis S."/>
            <person name="Uchima C.A."/>
            <person name="Anderluh G."/>
            <person name="Asadollahi M."/>
            <person name="Askin M."/>
            <person name="Barry K."/>
            <person name="Battaglia E."/>
            <person name="Bayram O."/>
            <person name="Benocci T."/>
            <person name="Braus-Stromeyer S.A."/>
            <person name="Caldana C."/>
            <person name="Canovas D."/>
            <person name="Cerqueira G.C."/>
            <person name="Chen F."/>
            <person name="Chen W."/>
            <person name="Choi C."/>
            <person name="Clum A."/>
            <person name="Dos Santos R.A."/>
            <person name="Damasio A.R."/>
            <person name="Diallinas G."/>
            <person name="Emri T."/>
            <person name="Fekete E."/>
            <person name="Flipphi M."/>
            <person name="Freyberg S."/>
            <person name="Gallo A."/>
            <person name="Gournas C."/>
            <person name="Habgood R."/>
            <person name="Hainaut M."/>
            <person name="Harispe M.L."/>
            <person name="Henrissat B."/>
            <person name="Hilden K.S."/>
            <person name="Hope R."/>
            <person name="Hossain A."/>
            <person name="Karabika E."/>
            <person name="Karaffa L."/>
            <person name="Karanyi Z."/>
            <person name="Krasevec N."/>
            <person name="Kuo A."/>
            <person name="Kusch H."/>
            <person name="LaButti K."/>
            <person name="Lagendijk E.L."/>
            <person name="Lapidus A."/>
            <person name="Levasseur A."/>
            <person name="Lindquist E."/>
            <person name="Lipzen A."/>
            <person name="Logrieco A.F."/>
            <person name="MacCabe A."/>
            <person name="Maekelae M.R."/>
            <person name="Malavazi I."/>
            <person name="Melin P."/>
            <person name="Meyer V."/>
            <person name="Mielnichuk N."/>
            <person name="Miskei M."/>
            <person name="Molnar A.P."/>
            <person name="Mule G."/>
            <person name="Ngan C.Y."/>
            <person name="Orejas M."/>
            <person name="Orosz E."/>
            <person name="Ouedraogo J.P."/>
            <person name="Overkamp K.M."/>
            <person name="Park H.-S."/>
            <person name="Perrone G."/>
            <person name="Piumi F."/>
            <person name="Punt P.J."/>
            <person name="Ram A.F."/>
            <person name="Ramon A."/>
            <person name="Rauscher S."/>
            <person name="Record E."/>
            <person name="Riano-Pachon D.M."/>
            <person name="Robert V."/>
            <person name="Roehrig J."/>
            <person name="Ruller R."/>
            <person name="Salamov A."/>
            <person name="Salih N.S."/>
            <person name="Samson R.A."/>
            <person name="Sandor E."/>
            <person name="Sanguinetti M."/>
            <person name="Schuetze T."/>
            <person name="Sepcic K."/>
            <person name="Shelest E."/>
            <person name="Sherlock G."/>
            <person name="Sophianopoulou V."/>
            <person name="Squina F.M."/>
            <person name="Sun H."/>
            <person name="Susca A."/>
            <person name="Todd R.B."/>
            <person name="Tsang A."/>
            <person name="Unkles S.E."/>
            <person name="van de Wiele N."/>
            <person name="van Rossen-Uffink D."/>
            <person name="Oliveira J.V."/>
            <person name="Vesth T.C."/>
            <person name="Visser J."/>
            <person name="Yu J.-H."/>
            <person name="Zhou M."/>
            <person name="Andersen M.R."/>
            <person name="Archer D.B."/>
            <person name="Baker S.E."/>
            <person name="Benoit I."/>
            <person name="Brakhage A.A."/>
            <person name="Braus G.H."/>
            <person name="Fischer R."/>
            <person name="Frisvad J.C."/>
            <person name="Goldman G.H."/>
            <person name="Houbraken J."/>
            <person name="Oakley B."/>
            <person name="Pocsi I."/>
            <person name="Scazzocchio C."/>
            <person name="Seiboth B."/>
            <person name="vanKuyk P.A."/>
            <person name="Wortman J."/>
            <person name="Dyer P.S."/>
            <person name="Grigoriev I.V."/>
        </authorList>
    </citation>
    <scope>NUCLEOTIDE SEQUENCE [LARGE SCALE GENOMIC DNA]</scope>
    <source>
        <strain evidence="2">CBS 101740 / IMI 381727 / IBT 21946</strain>
    </source>
</reference>
<dbReference type="GeneID" id="93574084"/>